<dbReference type="Proteomes" id="UP000628840">
    <property type="component" value="Unassembled WGS sequence"/>
</dbReference>
<name>A0A830FD28_9EURY</name>
<comment type="caution">
    <text evidence="1">The sequence shown here is derived from an EMBL/GenBank/DDBJ whole genome shotgun (WGS) entry which is preliminary data.</text>
</comment>
<dbReference type="OrthoDB" id="382341at2157"/>
<gene>
    <name evidence="1" type="ORF">GCM10009037_17990</name>
</gene>
<keyword evidence="2" id="KW-1185">Reference proteome</keyword>
<dbReference type="Pfam" id="PF24336">
    <property type="entry name" value="DUF7504"/>
    <property type="match status" value="1"/>
</dbReference>
<dbReference type="EMBL" id="BMPF01000002">
    <property type="protein sequence ID" value="GGL34775.1"/>
    <property type="molecule type" value="Genomic_DNA"/>
</dbReference>
<dbReference type="InterPro" id="IPR055927">
    <property type="entry name" value="DUF7504"/>
</dbReference>
<proteinExistence type="predicted"/>
<evidence type="ECO:0000313" key="1">
    <source>
        <dbReference type="EMBL" id="GGL34775.1"/>
    </source>
</evidence>
<organism evidence="1 2">
    <name type="scientific">Halarchaeum grantii</name>
    <dbReference type="NCBI Taxonomy" id="1193105"/>
    <lineage>
        <taxon>Archaea</taxon>
        <taxon>Methanobacteriati</taxon>
        <taxon>Methanobacteriota</taxon>
        <taxon>Stenosarchaea group</taxon>
        <taxon>Halobacteria</taxon>
        <taxon>Halobacteriales</taxon>
        <taxon>Halobacteriaceae</taxon>
    </lineage>
</organism>
<accession>A0A830FD28</accession>
<evidence type="ECO:0000313" key="2">
    <source>
        <dbReference type="Proteomes" id="UP000628840"/>
    </source>
</evidence>
<protein>
    <submittedName>
        <fullName evidence="1">Uncharacterized protein</fullName>
    </submittedName>
</protein>
<dbReference type="AlphaFoldDB" id="A0A830FD28"/>
<reference evidence="1 2" key="1">
    <citation type="journal article" date="2019" name="Int. J. Syst. Evol. Microbiol.">
        <title>The Global Catalogue of Microorganisms (GCM) 10K type strain sequencing project: providing services to taxonomists for standard genome sequencing and annotation.</title>
        <authorList>
            <consortium name="The Broad Institute Genomics Platform"/>
            <consortium name="The Broad Institute Genome Sequencing Center for Infectious Disease"/>
            <person name="Wu L."/>
            <person name="Ma J."/>
        </authorList>
    </citation>
    <scope>NUCLEOTIDE SEQUENCE [LARGE SCALE GENOMIC DNA]</scope>
    <source>
        <strain evidence="1 2">JCM 19585</strain>
    </source>
</reference>
<dbReference type="RefSeq" id="WP_188882929.1">
    <property type="nucleotide sequence ID" value="NZ_BMPF01000002.1"/>
</dbReference>
<sequence length="156" mass="15775">MDTGRSVLVVGTTEDALSSLAADAGDARAVAALADTTPQALLERWGPSGIDSPPRIVTLGADVPADCAAPVESVSGPADLAAALRAGLDDRADAAVYVDAVDAFADALGAERTFRLLHVLTRGHTYAGGSAYARVSADADAALVDTLAPLFDAVER</sequence>